<organism evidence="3 4">
    <name type="scientific">Fretibacterium fastidiosum</name>
    <dbReference type="NCBI Taxonomy" id="651822"/>
    <lineage>
        <taxon>Bacteria</taxon>
        <taxon>Thermotogati</taxon>
        <taxon>Synergistota</taxon>
        <taxon>Synergistia</taxon>
        <taxon>Synergistales</taxon>
        <taxon>Aminobacteriaceae</taxon>
        <taxon>Fretibacterium</taxon>
    </lineage>
</organism>
<evidence type="ECO:0000313" key="3">
    <source>
        <dbReference type="EMBL" id="CBL27944.1"/>
    </source>
</evidence>
<reference evidence="3 4" key="2">
    <citation type="submission" date="2010-03" db="EMBL/GenBank/DDBJ databases">
        <authorList>
            <person name="Pajon A."/>
        </authorList>
    </citation>
    <scope>NUCLEOTIDE SEQUENCE [LARGE SCALE GENOMIC DNA]</scope>
    <source>
        <strain evidence="3 4">SGP1</strain>
    </source>
</reference>
<accession>A0AB94IW74</accession>
<dbReference type="Proteomes" id="UP000008957">
    <property type="component" value="Chromosome"/>
</dbReference>
<proteinExistence type="inferred from homology"/>
<dbReference type="SUPFAM" id="SSF53681">
    <property type="entry name" value="Aspartate/glutamate racemase"/>
    <property type="match status" value="2"/>
</dbReference>
<dbReference type="GO" id="GO:0047661">
    <property type="term" value="F:amino-acid racemase activity"/>
    <property type="evidence" value="ECO:0007669"/>
    <property type="project" value="InterPro"/>
</dbReference>
<dbReference type="KEGG" id="sbr:SY1_05350"/>
<dbReference type="PANTHER" id="PTHR21198:SF7">
    <property type="entry name" value="ASPARTATE-GLUTAMATE RACEMASE FAMILY"/>
    <property type="match status" value="1"/>
</dbReference>
<comment type="similarity">
    <text evidence="1">Belongs to the aspartate/glutamate racemases family.</text>
</comment>
<gene>
    <name evidence="3" type="ORF">SY1_05350</name>
</gene>
<dbReference type="InterPro" id="IPR015942">
    <property type="entry name" value="Asp/Glu/hydantoin_racemase"/>
</dbReference>
<dbReference type="NCBIfam" id="TIGR00035">
    <property type="entry name" value="asp_race"/>
    <property type="match status" value="1"/>
</dbReference>
<dbReference type="EMBL" id="FP929056">
    <property type="protein sequence ID" value="CBL27944.1"/>
    <property type="molecule type" value="Genomic_DNA"/>
</dbReference>
<dbReference type="InterPro" id="IPR018187">
    <property type="entry name" value="Asp/Glu_racemase_AS_1"/>
</dbReference>
<dbReference type="InterPro" id="IPR001920">
    <property type="entry name" value="Asp/Glu_race"/>
</dbReference>
<dbReference type="AlphaFoldDB" id="A0AB94IW74"/>
<dbReference type="Pfam" id="PF01177">
    <property type="entry name" value="Asp_Glu_race"/>
    <property type="match status" value="1"/>
</dbReference>
<keyword evidence="4" id="KW-1185">Reference proteome</keyword>
<dbReference type="InterPro" id="IPR004380">
    <property type="entry name" value="Asp_race"/>
</dbReference>
<sequence>MGPAAAAEFLRLLAEGAPAASDAEHPRTILLSDPDVPDRSDGIMGLGPDPLPAIKKDLLQLVEWGAEVLAVPCNTAHFFIDRFREELSVPLVHIVEATVNAARRASPEGAWLVATSGTQKSLIYPACAEKAGYLFLRPSREQQECVQQSLRAVKAGDMGRAAELLKEVVEALWREKDLPITTACTELPLAYAAAGLPPDRQISSLQALADACLDLLYERGDGAAGWGVGAFMPR</sequence>
<name>A0AB94IW74_9BACT</name>
<reference evidence="4" key="1">
    <citation type="submission" date="2010-03" db="EMBL/GenBank/DDBJ databases">
        <title>The genome sequence of Synergistetes sp. SGP1.</title>
        <authorList>
            <consortium name="metaHIT consortium -- http://www.metahit.eu/"/>
            <person name="Pajon A."/>
            <person name="Turner K."/>
            <person name="Parkhill J."/>
            <person name="Wade W."/>
            <person name="Vartoukian S."/>
        </authorList>
    </citation>
    <scope>NUCLEOTIDE SEQUENCE [LARGE SCALE GENOMIC DNA]</scope>
    <source>
        <strain evidence="4">SGP1</strain>
    </source>
</reference>
<evidence type="ECO:0000256" key="1">
    <source>
        <dbReference type="ARBA" id="ARBA00007847"/>
    </source>
</evidence>
<dbReference type="PANTHER" id="PTHR21198">
    <property type="entry name" value="GLUTAMATE RACEMASE"/>
    <property type="match status" value="1"/>
</dbReference>
<evidence type="ECO:0000256" key="2">
    <source>
        <dbReference type="ARBA" id="ARBA00023235"/>
    </source>
</evidence>
<dbReference type="PROSITE" id="PS00923">
    <property type="entry name" value="ASP_GLU_RACEMASE_1"/>
    <property type="match status" value="1"/>
</dbReference>
<dbReference type="Gene3D" id="3.40.50.1860">
    <property type="match status" value="2"/>
</dbReference>
<keyword evidence="2" id="KW-0413">Isomerase</keyword>
<protein>
    <submittedName>
        <fullName evidence="3">Aspartate racemase</fullName>
    </submittedName>
</protein>
<evidence type="ECO:0000313" key="4">
    <source>
        <dbReference type="Proteomes" id="UP000008957"/>
    </source>
</evidence>